<dbReference type="RefSeq" id="WP_058465678.1">
    <property type="nucleotide sequence ID" value="NZ_CAAAHQ010000003.1"/>
</dbReference>
<evidence type="ECO:0000313" key="2">
    <source>
        <dbReference type="EMBL" id="STX35688.1"/>
    </source>
</evidence>
<proteinExistence type="predicted"/>
<dbReference type="Proteomes" id="UP000255316">
    <property type="component" value="Unassembled WGS sequence"/>
</dbReference>
<protein>
    <submittedName>
        <fullName evidence="2">Uncharacterized protein</fullName>
    </submittedName>
</protein>
<dbReference type="Proteomes" id="UP000054854">
    <property type="component" value="Unassembled WGS sequence"/>
</dbReference>
<evidence type="ECO:0000313" key="1">
    <source>
        <dbReference type="EMBL" id="KTC83180.1"/>
    </source>
</evidence>
<reference evidence="1 3" key="1">
    <citation type="submission" date="2015-11" db="EMBL/GenBank/DDBJ databases">
        <title>Genomic analysis of 38 Legionella species identifies large and diverse effector repertoires.</title>
        <authorList>
            <person name="Burstein D."/>
            <person name="Amaro F."/>
            <person name="Zusman T."/>
            <person name="Lifshitz Z."/>
            <person name="Cohen O."/>
            <person name="Gilbert J.A."/>
            <person name="Pupko T."/>
            <person name="Shuman H.A."/>
            <person name="Segal G."/>
        </authorList>
    </citation>
    <scope>NUCLEOTIDE SEQUENCE [LARGE SCALE GENOMIC DNA]</scope>
    <source>
        <strain evidence="1 3">CDC#72-OH-14</strain>
    </source>
</reference>
<evidence type="ECO:0000313" key="3">
    <source>
        <dbReference type="Proteomes" id="UP000054854"/>
    </source>
</evidence>
<gene>
    <name evidence="1" type="ORF">Lcin_2552</name>
    <name evidence="2" type="ORF">NCTC12438_02316</name>
</gene>
<sequence>MIHEVEPAVSRCHCFNEKIGKVFSVLRDIITLGFYSLAKSGKWGIYQNPPSAAQQAVEKISQVTNSFKENLAAIKVEDKKNEEIQNESQSSLQLK</sequence>
<evidence type="ECO:0000313" key="4">
    <source>
        <dbReference type="Proteomes" id="UP000255316"/>
    </source>
</evidence>
<organism evidence="2 4">
    <name type="scientific">Legionella cincinnatiensis</name>
    <dbReference type="NCBI Taxonomy" id="28085"/>
    <lineage>
        <taxon>Bacteria</taxon>
        <taxon>Pseudomonadati</taxon>
        <taxon>Pseudomonadota</taxon>
        <taxon>Gammaproteobacteria</taxon>
        <taxon>Legionellales</taxon>
        <taxon>Legionellaceae</taxon>
        <taxon>Legionella</taxon>
    </lineage>
</organism>
<accession>A0A378IK97</accession>
<keyword evidence="3" id="KW-1185">Reference proteome</keyword>
<reference evidence="2 4" key="2">
    <citation type="submission" date="2018-06" db="EMBL/GenBank/DDBJ databases">
        <authorList>
            <consortium name="Pathogen Informatics"/>
            <person name="Doyle S."/>
        </authorList>
    </citation>
    <scope>NUCLEOTIDE SEQUENCE [LARGE SCALE GENOMIC DNA]</scope>
    <source>
        <strain evidence="2 4">NCTC12438</strain>
    </source>
</reference>
<name>A0A378IK97_9GAMM</name>
<dbReference type="AlphaFoldDB" id="A0A378IK97"/>
<dbReference type="EMBL" id="UGNX01000001">
    <property type="protein sequence ID" value="STX35688.1"/>
    <property type="molecule type" value="Genomic_DNA"/>
</dbReference>
<dbReference type="EMBL" id="LNXX01000043">
    <property type="protein sequence ID" value="KTC83180.1"/>
    <property type="molecule type" value="Genomic_DNA"/>
</dbReference>